<proteinExistence type="predicted"/>
<accession>A0A0A9AAW9</accession>
<evidence type="ECO:0000313" key="1">
    <source>
        <dbReference type="EMBL" id="JAD44197.1"/>
    </source>
</evidence>
<dbReference type="AlphaFoldDB" id="A0A0A9AAW9"/>
<protein>
    <submittedName>
        <fullName evidence="1">Uncharacterized protein</fullName>
    </submittedName>
</protein>
<reference evidence="1" key="2">
    <citation type="journal article" date="2015" name="Data Brief">
        <title>Shoot transcriptome of the giant reed, Arundo donax.</title>
        <authorList>
            <person name="Barrero R.A."/>
            <person name="Guerrero F.D."/>
            <person name="Moolhuijzen P."/>
            <person name="Goolsby J.A."/>
            <person name="Tidwell J."/>
            <person name="Bellgard S.E."/>
            <person name="Bellgard M.I."/>
        </authorList>
    </citation>
    <scope>NUCLEOTIDE SEQUENCE</scope>
    <source>
        <tissue evidence="1">Shoot tissue taken approximately 20 cm above the soil surface</tissue>
    </source>
</reference>
<reference evidence="1" key="1">
    <citation type="submission" date="2014-09" db="EMBL/GenBank/DDBJ databases">
        <authorList>
            <person name="Magalhaes I.L.F."/>
            <person name="Oliveira U."/>
            <person name="Santos F.R."/>
            <person name="Vidigal T.H.D.A."/>
            <person name="Brescovit A.D."/>
            <person name="Santos A.J."/>
        </authorList>
    </citation>
    <scope>NUCLEOTIDE SEQUENCE</scope>
    <source>
        <tissue evidence="1">Shoot tissue taken approximately 20 cm above the soil surface</tissue>
    </source>
</reference>
<dbReference type="EMBL" id="GBRH01253698">
    <property type="protein sequence ID" value="JAD44197.1"/>
    <property type="molecule type" value="Transcribed_RNA"/>
</dbReference>
<name>A0A0A9AAW9_ARUDO</name>
<organism evidence="1">
    <name type="scientific">Arundo donax</name>
    <name type="common">Giant reed</name>
    <name type="synonym">Donax arundinaceus</name>
    <dbReference type="NCBI Taxonomy" id="35708"/>
    <lineage>
        <taxon>Eukaryota</taxon>
        <taxon>Viridiplantae</taxon>
        <taxon>Streptophyta</taxon>
        <taxon>Embryophyta</taxon>
        <taxon>Tracheophyta</taxon>
        <taxon>Spermatophyta</taxon>
        <taxon>Magnoliopsida</taxon>
        <taxon>Liliopsida</taxon>
        <taxon>Poales</taxon>
        <taxon>Poaceae</taxon>
        <taxon>PACMAD clade</taxon>
        <taxon>Arundinoideae</taxon>
        <taxon>Arundineae</taxon>
        <taxon>Arundo</taxon>
    </lineage>
</organism>
<sequence>MAIGGNACNVHVVVAVAPTISEAQVTSSIDLCIASCTTWCKR</sequence>